<evidence type="ECO:0000256" key="1">
    <source>
        <dbReference type="SAM" id="MobiDB-lite"/>
    </source>
</evidence>
<feature type="region of interest" description="Disordered" evidence="1">
    <location>
        <begin position="1"/>
        <end position="25"/>
    </location>
</feature>
<dbReference type="EMBL" id="JASPKY010000039">
    <property type="protein sequence ID" value="KAK9746525.1"/>
    <property type="molecule type" value="Genomic_DNA"/>
</dbReference>
<reference evidence="2 3" key="1">
    <citation type="journal article" date="2024" name="BMC Genomics">
        <title>De novo assembly and annotation of Popillia japonica's genome with initial clues to its potential as an invasive pest.</title>
        <authorList>
            <person name="Cucini C."/>
            <person name="Boschi S."/>
            <person name="Funari R."/>
            <person name="Cardaioli E."/>
            <person name="Iannotti N."/>
            <person name="Marturano G."/>
            <person name="Paoli F."/>
            <person name="Bruttini M."/>
            <person name="Carapelli A."/>
            <person name="Frati F."/>
            <person name="Nardi F."/>
        </authorList>
    </citation>
    <scope>NUCLEOTIDE SEQUENCE [LARGE SCALE GENOMIC DNA]</scope>
    <source>
        <strain evidence="2">DMR45628</strain>
    </source>
</reference>
<dbReference type="Proteomes" id="UP001458880">
    <property type="component" value="Unassembled WGS sequence"/>
</dbReference>
<protein>
    <submittedName>
        <fullName evidence="2">Uncharacterized protein</fullName>
    </submittedName>
</protein>
<feature type="region of interest" description="Disordered" evidence="1">
    <location>
        <begin position="253"/>
        <end position="322"/>
    </location>
</feature>
<gene>
    <name evidence="2" type="ORF">QE152_g6061</name>
</gene>
<keyword evidence="3" id="KW-1185">Reference proteome</keyword>
<organism evidence="2 3">
    <name type="scientific">Popillia japonica</name>
    <name type="common">Japanese beetle</name>
    <dbReference type="NCBI Taxonomy" id="7064"/>
    <lineage>
        <taxon>Eukaryota</taxon>
        <taxon>Metazoa</taxon>
        <taxon>Ecdysozoa</taxon>
        <taxon>Arthropoda</taxon>
        <taxon>Hexapoda</taxon>
        <taxon>Insecta</taxon>
        <taxon>Pterygota</taxon>
        <taxon>Neoptera</taxon>
        <taxon>Endopterygota</taxon>
        <taxon>Coleoptera</taxon>
        <taxon>Polyphaga</taxon>
        <taxon>Scarabaeiformia</taxon>
        <taxon>Scarabaeidae</taxon>
        <taxon>Rutelinae</taxon>
        <taxon>Popillia</taxon>
    </lineage>
</organism>
<feature type="region of interest" description="Disordered" evidence="1">
    <location>
        <begin position="486"/>
        <end position="556"/>
    </location>
</feature>
<accession>A0AAW1MG78</accession>
<evidence type="ECO:0000313" key="3">
    <source>
        <dbReference type="Proteomes" id="UP001458880"/>
    </source>
</evidence>
<comment type="caution">
    <text evidence="2">The sequence shown here is derived from an EMBL/GenBank/DDBJ whole genome shotgun (WGS) entry which is preliminary data.</text>
</comment>
<name>A0AAW1MG78_POPJA</name>
<feature type="compositionally biased region" description="Polar residues" evidence="1">
    <location>
        <begin position="253"/>
        <end position="275"/>
    </location>
</feature>
<dbReference type="AlphaFoldDB" id="A0AAW1MG78"/>
<feature type="compositionally biased region" description="Polar residues" evidence="1">
    <location>
        <begin position="283"/>
        <end position="292"/>
    </location>
</feature>
<sequence>MSTVKKRGPIRQFSLQCDSPKAPERRKSLIKQFSEDYTDVTTKPQPQQELGIRVSLCSKNLTKKPNEGPPPTKIAWAEKSPDIIPGSKDDGIIIKKCTDVRKPNSPRRLRKQSSLDTDSILYSRQEFAKRLEQAWKDREASKTNLNIVLAHTTMDHKHEDVLVDVSNTVKHIFNCDKIENNKPKIILPLKPELIGVSNETNMKNVFQKHIRRNVKQKSLFDDNYSPSRIYDRTDKPHTIVVPLMDAKTIMTTNQTTKSLPHSNEPKQTSRPSTAASKRDIFQKRTNSAFHGSTSKKEISPPATRPPLLRTSSMPVKQDPPKPKFVATKRRVKTAKAKIKYEKEDFDEDCPSGRRSALQRCVSVAGVLDVVTMVSLVSTSGSENEDEEVEDRDVKEKVAAKNDANCGNKIETTEKIEVVKSPDEEEKNFSLRKTVKSVSFQQSSIHAVRSFSASFPGRRCSMATGLFLNHSINNNAHKIQEKRAPVNVLEDEESVPKRRLVRTKSAPSDKGNNNFEDDINEDDSKTHPNSAKSEEDSVFANTDKDSSTVSDDPAAAKFTNPKERQCWEMYRRMNDKGVAISFDTILRGMLTPTEYRLRRKPSLLPEDNDEITGN</sequence>
<evidence type="ECO:0000313" key="2">
    <source>
        <dbReference type="EMBL" id="KAK9746525.1"/>
    </source>
</evidence>
<proteinExistence type="predicted"/>